<dbReference type="EMBL" id="JAYLLN010000022">
    <property type="protein sequence ID" value="MEI5985222.1"/>
    <property type="molecule type" value="Genomic_DNA"/>
</dbReference>
<evidence type="ECO:0000313" key="2">
    <source>
        <dbReference type="EMBL" id="MEI5985222.1"/>
    </source>
</evidence>
<keyword evidence="3" id="KW-1185">Reference proteome</keyword>
<protein>
    <submittedName>
        <fullName evidence="2">DUF5007 domain-containing protein</fullName>
    </submittedName>
</protein>
<dbReference type="Pfam" id="PF16398">
    <property type="entry name" value="DUF5007"/>
    <property type="match status" value="1"/>
</dbReference>
<comment type="caution">
    <text evidence="2">The sequence shown here is derived from an EMBL/GenBank/DDBJ whole genome shotgun (WGS) entry which is preliminary data.</text>
</comment>
<accession>A0ABU8I681</accession>
<dbReference type="Proteomes" id="UP001363035">
    <property type="component" value="Unassembled WGS sequence"/>
</dbReference>
<evidence type="ECO:0000313" key="3">
    <source>
        <dbReference type="Proteomes" id="UP001363035"/>
    </source>
</evidence>
<feature type="chain" id="PRO_5045058517" evidence="1">
    <location>
        <begin position="22"/>
        <end position="363"/>
    </location>
</feature>
<organism evidence="2 3">
    <name type="scientific">Sphingobacterium tenebrionis</name>
    <dbReference type="NCBI Taxonomy" id="3111775"/>
    <lineage>
        <taxon>Bacteria</taxon>
        <taxon>Pseudomonadati</taxon>
        <taxon>Bacteroidota</taxon>
        <taxon>Sphingobacteriia</taxon>
        <taxon>Sphingobacteriales</taxon>
        <taxon>Sphingobacteriaceae</taxon>
        <taxon>Sphingobacterium</taxon>
    </lineage>
</organism>
<evidence type="ECO:0000256" key="1">
    <source>
        <dbReference type="SAM" id="SignalP"/>
    </source>
</evidence>
<keyword evidence="1" id="KW-0732">Signal</keyword>
<dbReference type="InterPro" id="IPR032173">
    <property type="entry name" value="DUF5007"/>
</dbReference>
<dbReference type="PROSITE" id="PS51257">
    <property type="entry name" value="PROKAR_LIPOPROTEIN"/>
    <property type="match status" value="1"/>
</dbReference>
<feature type="signal peptide" evidence="1">
    <location>
        <begin position="1"/>
        <end position="21"/>
    </location>
</feature>
<dbReference type="RefSeq" id="WP_245153306.1">
    <property type="nucleotide sequence ID" value="NZ_JAYLLN010000022.1"/>
</dbReference>
<name>A0ABU8I681_9SPHI</name>
<sequence>MKLSNSIRLMSVLLGSCSLFAACKETFELPADRDFISENITYENKVIQPIIGRDNIHTGLLLDNSTLPLKFEIINPRYGDGTPYTDVFQKAPTYEWIAEYDGKEKSLAEIEAKRHLVEKPYFEVDDYGRFIMYGSSTNETVAPRPADTVVKTQDVRFFDLKVSNSGGFQIIKDLQLIPWRQRDYSPDYDMNPYTGGVAPDPRNPKDPSKREYLKPSWFSNIIGVNSNTNLKNDDKQTDLVVFIRRFEGGNGKSLRFRFLNPDSTSINPAKFNETKWDLLVHGFNKQMTSEYVQYDVAYPIPLTSIRTDYNSGSNARVVFKYSRTGMGGTLTYGEMGLDFRIFKPGDWEIVFMFRRESPKFEDE</sequence>
<proteinExistence type="predicted"/>
<reference evidence="2 3" key="1">
    <citation type="submission" date="2024-01" db="EMBL/GenBank/DDBJ databases">
        <title>Sphingobacterium tenebrionis sp. nov., a novel endophyte isolated from tenebrio molitor intestines.</title>
        <authorList>
            <person name="Zhang C."/>
        </authorList>
    </citation>
    <scope>NUCLEOTIDE SEQUENCE [LARGE SCALE GENOMIC DNA]</scope>
    <source>
        <strain evidence="2 3">PU5-4</strain>
    </source>
</reference>
<gene>
    <name evidence="2" type="ORF">VJ786_09930</name>
</gene>